<evidence type="ECO:0000256" key="2">
    <source>
        <dbReference type="ARBA" id="ARBA00009236"/>
    </source>
</evidence>
<dbReference type="GO" id="GO:0019265">
    <property type="term" value="P:glycine biosynthetic process, by transamination of glyoxylate"/>
    <property type="evidence" value="ECO:0007669"/>
    <property type="project" value="TreeGrafter"/>
</dbReference>
<evidence type="ECO:0000256" key="3">
    <source>
        <dbReference type="ARBA" id="ARBA00013049"/>
    </source>
</evidence>
<evidence type="ECO:0000256" key="9">
    <source>
        <dbReference type="SAM" id="SignalP"/>
    </source>
</evidence>
<dbReference type="CDD" id="cd06451">
    <property type="entry name" value="AGAT_like"/>
    <property type="match status" value="1"/>
</dbReference>
<dbReference type="SUPFAM" id="SSF53383">
    <property type="entry name" value="PLP-dependent transferases"/>
    <property type="match status" value="1"/>
</dbReference>
<dbReference type="EMBL" id="CP031037">
    <property type="protein sequence ID" value="QDZ20953.1"/>
    <property type="molecule type" value="Genomic_DNA"/>
</dbReference>
<dbReference type="PIRSF" id="PIRSF000524">
    <property type="entry name" value="SPT"/>
    <property type="match status" value="1"/>
</dbReference>
<dbReference type="Gene3D" id="3.40.640.10">
    <property type="entry name" value="Type I PLP-dependent aspartate aminotransferase-like (Major domain)"/>
    <property type="match status" value="1"/>
</dbReference>
<keyword evidence="9" id="KW-0732">Signal</keyword>
<keyword evidence="11" id="KW-0670">Pyruvate</keyword>
<dbReference type="GO" id="GO:0008453">
    <property type="term" value="F:alanine-glyoxylate transaminase activity"/>
    <property type="evidence" value="ECO:0007669"/>
    <property type="project" value="UniProtKB-EC"/>
</dbReference>
<feature type="domain" description="Aminotransferase class V" evidence="10">
    <location>
        <begin position="85"/>
        <end position="392"/>
    </location>
</feature>
<dbReference type="Proteomes" id="UP000316726">
    <property type="component" value="Chromosome 4"/>
</dbReference>
<dbReference type="OrthoDB" id="7403325at2759"/>
<dbReference type="InterPro" id="IPR024169">
    <property type="entry name" value="SP_NH2Trfase/AEP_transaminase"/>
</dbReference>
<evidence type="ECO:0000256" key="8">
    <source>
        <dbReference type="PIRSR" id="PIRSR000524-50"/>
    </source>
</evidence>
<accession>A0A5B8MKH2</accession>
<evidence type="ECO:0000256" key="5">
    <source>
        <dbReference type="ARBA" id="ARBA00022679"/>
    </source>
</evidence>
<dbReference type="InterPro" id="IPR015421">
    <property type="entry name" value="PyrdxlP-dep_Trfase_major"/>
</dbReference>
<proteinExistence type="inferred from homology"/>
<comment type="similarity">
    <text evidence="2">Belongs to the class-V pyridoxal-phosphate-dependent aminotransferase family.</text>
</comment>
<reference evidence="11 12" key="1">
    <citation type="submission" date="2018-07" db="EMBL/GenBank/DDBJ databases">
        <title>The complete nuclear genome of the prasinophyte Chloropicon primus (CCMP1205).</title>
        <authorList>
            <person name="Pombert J.-F."/>
            <person name="Otis C."/>
            <person name="Turmel M."/>
            <person name="Lemieux C."/>
        </authorList>
    </citation>
    <scope>NUCLEOTIDE SEQUENCE [LARGE SCALE GENOMIC DNA]</scope>
    <source>
        <strain evidence="11 12">CCMP1205</strain>
    </source>
</reference>
<feature type="signal peptide" evidence="9">
    <location>
        <begin position="1"/>
        <end position="34"/>
    </location>
</feature>
<dbReference type="PANTHER" id="PTHR21152:SF40">
    <property type="entry name" value="ALANINE--GLYOXYLATE AMINOTRANSFERASE"/>
    <property type="match status" value="1"/>
</dbReference>
<feature type="modified residue" description="N6-(pyridoxal phosphate)lysine" evidence="8">
    <location>
        <position position="248"/>
    </location>
</feature>
<evidence type="ECO:0000313" key="11">
    <source>
        <dbReference type="EMBL" id="QDZ20953.1"/>
    </source>
</evidence>
<feature type="binding site" evidence="7">
    <location>
        <position position="399"/>
    </location>
    <ligand>
        <name>substrate</name>
    </ligand>
</feature>
<evidence type="ECO:0000256" key="7">
    <source>
        <dbReference type="PIRSR" id="PIRSR000524-1"/>
    </source>
</evidence>
<sequence>MARARWRSTTAAACATCAAALLLLCIGGFSRADAAGDSYSDLVTQAKPSHVHTEPLAVPSKTLMGPGPSTAHPRVLEAARLPLLGHLHGEFVKIMGEVQEQLRYAFQTQSRYVLAVSGTGHAAMEAAVANFVEPGDVVLVGVNGIWGERMSDLVERYMGVVVRMEKEGGKVFSGEDVERELTKEPKIKLVFLTHGESSTGTLQPLEGIGSICKKHGALFFLDTVCTLGCVPFNVDKHGVDITYSGSQKCLGAPPGASPLMVSSAAMDKLQSRKTKPFTYYFDINLLGEYWGFKDNPRWYHHTGMVSNVYALREALSILQDEGLGEAWARHREAAERLWDGLERMGLELFVEDVNERLPTVTTVKVPEGVDWKDVASHMMRKHKIEISGGLGPTAGKVWRIGIMGYNAAPQTVNRLLHALKEALDLYGGSFAKKEL</sequence>
<evidence type="ECO:0000256" key="6">
    <source>
        <dbReference type="ARBA" id="ARBA00022898"/>
    </source>
</evidence>
<dbReference type="GO" id="GO:0005777">
    <property type="term" value="C:peroxisome"/>
    <property type="evidence" value="ECO:0007669"/>
    <property type="project" value="TreeGrafter"/>
</dbReference>
<protein>
    <recommendedName>
        <fullName evidence="3">alanine--glyoxylate transaminase</fullName>
        <ecNumber evidence="3">2.6.1.44</ecNumber>
    </recommendedName>
</protein>
<feature type="chain" id="PRO_5023121539" description="alanine--glyoxylate transaminase" evidence="9">
    <location>
        <begin position="35"/>
        <end position="435"/>
    </location>
</feature>
<dbReference type="GO" id="GO:0004760">
    <property type="term" value="F:L-serine-pyruvate transaminase activity"/>
    <property type="evidence" value="ECO:0007669"/>
    <property type="project" value="TreeGrafter"/>
</dbReference>
<evidence type="ECO:0000313" key="12">
    <source>
        <dbReference type="Proteomes" id="UP000316726"/>
    </source>
</evidence>
<comment type="cofactor">
    <cofactor evidence="1 8">
        <name>pyridoxal 5'-phosphate</name>
        <dbReference type="ChEBI" id="CHEBI:597326"/>
    </cofactor>
</comment>
<dbReference type="InterPro" id="IPR015422">
    <property type="entry name" value="PyrdxlP-dep_Trfase_small"/>
</dbReference>
<dbReference type="FunFam" id="3.40.640.10:FF:000027">
    <property type="entry name" value="Serine--pyruvate aminotransferase, mitochondrial"/>
    <property type="match status" value="1"/>
</dbReference>
<keyword evidence="12" id="KW-1185">Reference proteome</keyword>
<evidence type="ECO:0000259" key="10">
    <source>
        <dbReference type="Pfam" id="PF00266"/>
    </source>
</evidence>
<dbReference type="InterPro" id="IPR000192">
    <property type="entry name" value="Aminotrans_V_dom"/>
</dbReference>
<dbReference type="AlphaFoldDB" id="A0A5B8MKH2"/>
<dbReference type="STRING" id="1764295.A0A5B8MKH2"/>
<evidence type="ECO:0000256" key="4">
    <source>
        <dbReference type="ARBA" id="ARBA00022576"/>
    </source>
</evidence>
<dbReference type="PANTHER" id="PTHR21152">
    <property type="entry name" value="AMINOTRANSFERASE CLASS V"/>
    <property type="match status" value="1"/>
</dbReference>
<dbReference type="Pfam" id="PF00266">
    <property type="entry name" value="Aminotran_5"/>
    <property type="match status" value="1"/>
</dbReference>
<dbReference type="InterPro" id="IPR015424">
    <property type="entry name" value="PyrdxlP-dep_Trfase"/>
</dbReference>
<dbReference type="FunFam" id="3.90.1150.10:FF:000039">
    <property type="entry name" value="Serine--pyruvate aminotransferase"/>
    <property type="match status" value="1"/>
</dbReference>
<name>A0A5B8MKH2_9CHLO</name>
<keyword evidence="6 8" id="KW-0663">Pyridoxal phosphate</keyword>
<dbReference type="EC" id="2.6.1.44" evidence="3"/>
<organism evidence="11 12">
    <name type="scientific">Chloropicon primus</name>
    <dbReference type="NCBI Taxonomy" id="1764295"/>
    <lineage>
        <taxon>Eukaryota</taxon>
        <taxon>Viridiplantae</taxon>
        <taxon>Chlorophyta</taxon>
        <taxon>Chloropicophyceae</taxon>
        <taxon>Chloropicales</taxon>
        <taxon>Chloropicaceae</taxon>
        <taxon>Chloropicon</taxon>
    </lineage>
</organism>
<dbReference type="Gene3D" id="3.90.1150.10">
    <property type="entry name" value="Aspartate Aminotransferase, domain 1"/>
    <property type="match status" value="1"/>
</dbReference>
<evidence type="ECO:0000256" key="1">
    <source>
        <dbReference type="ARBA" id="ARBA00001933"/>
    </source>
</evidence>
<gene>
    <name evidence="11" type="ORF">A3770_04p34710</name>
</gene>
<keyword evidence="4 11" id="KW-0032">Aminotransferase</keyword>
<keyword evidence="5 11" id="KW-0808">Transferase</keyword>